<name>A0A7V7FWV5_9GAMM</name>
<keyword evidence="2" id="KW-0472">Membrane</keyword>
<keyword evidence="4" id="KW-1185">Reference proteome</keyword>
<evidence type="ECO:0000256" key="2">
    <source>
        <dbReference type="SAM" id="Phobius"/>
    </source>
</evidence>
<feature type="transmembrane region" description="Helical" evidence="2">
    <location>
        <begin position="102"/>
        <end position="122"/>
    </location>
</feature>
<comment type="caution">
    <text evidence="3">The sequence shown here is derived from an EMBL/GenBank/DDBJ whole genome shotgun (WGS) entry which is preliminary data.</text>
</comment>
<dbReference type="InterPro" id="IPR018719">
    <property type="entry name" value="DUF2243_membrane"/>
</dbReference>
<sequence>MPASPDSPRPDTSGRAPREVPTAPDARRSLGYAALIGIGVMAAIDEIVFHQLLQWHHFFDRATPTIGIISDGLLHAAELLSLVIGTFLLLDLARQRRLAMRLVWAGVLFGMGGFQLFDGIVSHKLLRIHQIRYDVDLLAYDLAWNLSAIALLLLGAWLYRRTRQLRRR</sequence>
<dbReference type="AlphaFoldDB" id="A0A7V7FWV5"/>
<proteinExistence type="predicted"/>
<organism evidence="3 4">
    <name type="scientific">Billgrantia pellis</name>
    <dbReference type="NCBI Taxonomy" id="2606936"/>
    <lineage>
        <taxon>Bacteria</taxon>
        <taxon>Pseudomonadati</taxon>
        <taxon>Pseudomonadota</taxon>
        <taxon>Gammaproteobacteria</taxon>
        <taxon>Oceanospirillales</taxon>
        <taxon>Halomonadaceae</taxon>
        <taxon>Billgrantia</taxon>
    </lineage>
</organism>
<protein>
    <submittedName>
        <fullName evidence="3">DUF2243 domain-containing protein</fullName>
    </submittedName>
</protein>
<evidence type="ECO:0000313" key="3">
    <source>
        <dbReference type="EMBL" id="KAA0010007.1"/>
    </source>
</evidence>
<dbReference type="Pfam" id="PF10002">
    <property type="entry name" value="DUF2243"/>
    <property type="match status" value="1"/>
</dbReference>
<feature type="region of interest" description="Disordered" evidence="1">
    <location>
        <begin position="1"/>
        <end position="23"/>
    </location>
</feature>
<evidence type="ECO:0000313" key="4">
    <source>
        <dbReference type="Proteomes" id="UP000486760"/>
    </source>
</evidence>
<reference evidence="3 4" key="1">
    <citation type="submission" date="2019-08" db="EMBL/GenBank/DDBJ databases">
        <title>Bioinformatics analysis of the strain L3 and L5.</title>
        <authorList>
            <person name="Li X."/>
        </authorList>
    </citation>
    <scope>NUCLEOTIDE SEQUENCE [LARGE SCALE GENOMIC DNA]</scope>
    <source>
        <strain evidence="3 4">L5</strain>
    </source>
</reference>
<feature type="transmembrane region" description="Helical" evidence="2">
    <location>
        <begin position="73"/>
        <end position="90"/>
    </location>
</feature>
<evidence type="ECO:0000256" key="1">
    <source>
        <dbReference type="SAM" id="MobiDB-lite"/>
    </source>
</evidence>
<accession>A0A7V7FWV5</accession>
<dbReference type="RefSeq" id="WP_149329971.1">
    <property type="nucleotide sequence ID" value="NZ_VTPY01000008.1"/>
</dbReference>
<keyword evidence="2" id="KW-0812">Transmembrane</keyword>
<keyword evidence="2" id="KW-1133">Transmembrane helix</keyword>
<dbReference type="Proteomes" id="UP000486760">
    <property type="component" value="Unassembled WGS sequence"/>
</dbReference>
<gene>
    <name evidence="3" type="ORF">F0A17_19170</name>
</gene>
<dbReference type="EMBL" id="VTPY01000008">
    <property type="protein sequence ID" value="KAA0010007.1"/>
    <property type="molecule type" value="Genomic_DNA"/>
</dbReference>
<feature type="transmembrane region" description="Helical" evidence="2">
    <location>
        <begin position="142"/>
        <end position="159"/>
    </location>
</feature>
<feature type="transmembrane region" description="Helical" evidence="2">
    <location>
        <begin position="30"/>
        <end position="53"/>
    </location>
</feature>